<keyword evidence="4 6" id="KW-0238">DNA-binding</keyword>
<dbReference type="GO" id="GO:0003677">
    <property type="term" value="F:DNA binding"/>
    <property type="evidence" value="ECO:0007669"/>
    <property type="project" value="UniProtKB-UniRule"/>
</dbReference>
<feature type="compositionally biased region" description="Basic and acidic residues" evidence="7">
    <location>
        <begin position="49"/>
        <end position="60"/>
    </location>
</feature>
<dbReference type="Pfam" id="PF00872">
    <property type="entry name" value="Transposase_mut"/>
    <property type="match status" value="1"/>
</dbReference>
<organism evidence="10 11">
    <name type="scientific">Psychrobacter phenylpyruvicus</name>
    <dbReference type="NCBI Taxonomy" id="29432"/>
    <lineage>
        <taxon>Bacteria</taxon>
        <taxon>Pseudomonadati</taxon>
        <taxon>Pseudomonadota</taxon>
        <taxon>Gammaproteobacteria</taxon>
        <taxon>Moraxellales</taxon>
        <taxon>Moraxellaceae</taxon>
        <taxon>Psychrobacter</taxon>
    </lineage>
</organism>
<proteinExistence type="inferred from homology"/>
<accession>A0A379LQK7</accession>
<evidence type="ECO:0000256" key="4">
    <source>
        <dbReference type="ARBA" id="ARBA00023125"/>
    </source>
</evidence>
<dbReference type="GO" id="GO:0006313">
    <property type="term" value="P:DNA transposition"/>
    <property type="evidence" value="ECO:0007669"/>
    <property type="project" value="UniProtKB-UniRule"/>
</dbReference>
<dbReference type="EMBL" id="UGVC01000001">
    <property type="protein sequence ID" value="SUD91846.1"/>
    <property type="molecule type" value="Genomic_DNA"/>
</dbReference>
<dbReference type="PANTHER" id="PTHR33217:SF5">
    <property type="entry name" value="MUTATOR FAMILY TRANSPOSASE"/>
    <property type="match status" value="1"/>
</dbReference>
<comment type="similarity">
    <text evidence="2 6">Belongs to the transposase mutator family.</text>
</comment>
<keyword evidence="11" id="KW-1185">Reference proteome</keyword>
<dbReference type="NCBIfam" id="NF033543">
    <property type="entry name" value="transpos_IS256"/>
    <property type="match status" value="1"/>
</dbReference>
<evidence type="ECO:0000256" key="5">
    <source>
        <dbReference type="ARBA" id="ARBA00023172"/>
    </source>
</evidence>
<dbReference type="PANTHER" id="PTHR33217">
    <property type="entry name" value="TRANSPOSASE FOR INSERTION SEQUENCE ELEMENT IS1081"/>
    <property type="match status" value="1"/>
</dbReference>
<reference evidence="10 11" key="1">
    <citation type="submission" date="2018-06" db="EMBL/GenBank/DDBJ databases">
        <authorList>
            <consortium name="Pathogen Informatics"/>
            <person name="Doyle S."/>
        </authorList>
    </citation>
    <scope>NUCLEOTIDE SEQUENCE [LARGE SCALE GENOMIC DNA]</scope>
    <source>
        <strain evidence="10 11">NCTC10526</strain>
    </source>
</reference>
<evidence type="ECO:0000256" key="3">
    <source>
        <dbReference type="ARBA" id="ARBA00022578"/>
    </source>
</evidence>
<sequence length="404" mass="46278">MTKQTELKKLAEQMAKHVGSFEDIKAFQKQLMQSFIDTALEAEMEEHLGYPKHEKADKPNKRNGHTKKTVRSDTGDLEISTPRDREGSFDPVLVGKHQTRITGLDDKIIMFYAKGQTTTEIVESIKDIYDVDISTSLVSRVTDNIIDDITAWQNRPLSSLYPIVYLDCIVVKIRQDKQIINKAIYLALGVNLEGKKELLGMWVSENEGAKFWLGVLTELQNRGVQDILIACVDGLKGFSEAINTVYPNTQVQLCIVHMVRYSMKFVPWKDRRKVAADLKAVYGADTLELAEANLEQFNEVWGDKYPHVVTSWRNNWEGLTVFFDYPKDIRKAIYTTNAIESLNSVIRTAVNKRKIFPSDQAAFKVVYLATQQASKKWSMPIRNWTSALNRFMIMFDERVSKHLI</sequence>
<dbReference type="Proteomes" id="UP000254123">
    <property type="component" value="Unassembled WGS sequence"/>
</dbReference>
<feature type="region of interest" description="Disordered" evidence="7">
    <location>
        <begin position="49"/>
        <end position="84"/>
    </location>
</feature>
<name>A0A379LQK7_9GAMM</name>
<evidence type="ECO:0000313" key="11">
    <source>
        <dbReference type="Proteomes" id="UP000254123"/>
    </source>
</evidence>
<evidence type="ECO:0000256" key="6">
    <source>
        <dbReference type="RuleBase" id="RU365089"/>
    </source>
</evidence>
<evidence type="ECO:0000313" key="9">
    <source>
        <dbReference type="EMBL" id="SUD91846.1"/>
    </source>
</evidence>
<dbReference type="AlphaFoldDB" id="A0A379LQK7"/>
<evidence type="ECO:0000313" key="8">
    <source>
        <dbReference type="EMBL" id="SUD89968.1"/>
    </source>
</evidence>
<dbReference type="PROSITE" id="PS01007">
    <property type="entry name" value="TRANSPOSASE_MUTATOR"/>
    <property type="match status" value="1"/>
</dbReference>
<dbReference type="RefSeq" id="WP_028860002.1">
    <property type="nucleotide sequence ID" value="NZ_CAJHAQ010000001.1"/>
</dbReference>
<evidence type="ECO:0000313" key="10">
    <source>
        <dbReference type="EMBL" id="SUD92345.1"/>
    </source>
</evidence>
<evidence type="ECO:0000256" key="2">
    <source>
        <dbReference type="ARBA" id="ARBA00010961"/>
    </source>
</evidence>
<dbReference type="GO" id="GO:0004803">
    <property type="term" value="F:transposase activity"/>
    <property type="evidence" value="ECO:0007669"/>
    <property type="project" value="UniProtKB-UniRule"/>
</dbReference>
<keyword evidence="5 6" id="KW-0233">DNA recombination</keyword>
<gene>
    <name evidence="8" type="ORF">NCTC10526_00283</name>
    <name evidence="9" type="ORF">NCTC10526_02219</name>
    <name evidence="10" type="ORF">NCTC10526_02742</name>
</gene>
<protein>
    <recommendedName>
        <fullName evidence="6">Mutator family transposase</fullName>
    </recommendedName>
</protein>
<comment type="function">
    <text evidence="1 6">Required for the transposition of the insertion element.</text>
</comment>
<keyword evidence="3 6" id="KW-0815">Transposition</keyword>
<dbReference type="EMBL" id="UGVC01000001">
    <property type="protein sequence ID" value="SUD92345.1"/>
    <property type="molecule type" value="Genomic_DNA"/>
</dbReference>
<dbReference type="InterPro" id="IPR001207">
    <property type="entry name" value="Transposase_mutator"/>
</dbReference>
<keyword evidence="6" id="KW-0814">Transposable element</keyword>
<evidence type="ECO:0000256" key="7">
    <source>
        <dbReference type="SAM" id="MobiDB-lite"/>
    </source>
</evidence>
<evidence type="ECO:0000256" key="1">
    <source>
        <dbReference type="ARBA" id="ARBA00002190"/>
    </source>
</evidence>
<dbReference type="EMBL" id="UGVC01000001">
    <property type="protein sequence ID" value="SUD89968.1"/>
    <property type="molecule type" value="Genomic_DNA"/>
</dbReference>